<evidence type="ECO:0000256" key="5">
    <source>
        <dbReference type="RuleBase" id="RU362125"/>
    </source>
</evidence>
<sequence length="380" mass="41320">MDFAWTQEQQELSHSLRTIAQAISHDDQRQAQGDFWTRAQWRRCAEAGLLGLCVSQAYGGGGYDALTTALALEAFGFGCEDTGLVFSAAAHLLACTMPIVEAGSDSLKESFLPGLCAGRFVGGNAITEDDAGSDVFALHTRAVREGDEYVLDGCKSYVSNGPVADVFVVYARTNPAHGYLGISAFVVERTTPGLILGEPFTKMGLTSTPACRVSFEGCRVPASHRLGKEGQGASLFKRSMLWERACLFALYLGVMERQLERTIHYARERRQFGKPIGRNQAVAHRVADMKLRLEMSRLLLYRSCWLFGRGEPATLEIALSKLAVSSAAVQGGLDALHIHGARGIDCDYGIERMLRDAIPGTLFSGTAEMQRDIIANELGL</sequence>
<feature type="domain" description="Acyl-CoA oxidase/dehydrogenase middle" evidence="7">
    <location>
        <begin position="125"/>
        <end position="218"/>
    </location>
</feature>
<gene>
    <name evidence="9" type="ORF">KSB_86120</name>
</gene>
<keyword evidence="10" id="KW-1185">Reference proteome</keyword>
<dbReference type="InterPro" id="IPR009075">
    <property type="entry name" value="AcylCo_DH/oxidase_C"/>
</dbReference>
<dbReference type="InterPro" id="IPR006089">
    <property type="entry name" value="Acyl-CoA_DH_CS"/>
</dbReference>
<dbReference type="SUPFAM" id="SSF47203">
    <property type="entry name" value="Acyl-CoA dehydrogenase C-terminal domain-like"/>
    <property type="match status" value="1"/>
</dbReference>
<evidence type="ECO:0000256" key="3">
    <source>
        <dbReference type="ARBA" id="ARBA00022630"/>
    </source>
</evidence>
<keyword evidence="3 5" id="KW-0285">Flavoprotein</keyword>
<comment type="cofactor">
    <cofactor evidence="1 5">
        <name>FAD</name>
        <dbReference type="ChEBI" id="CHEBI:57692"/>
    </cofactor>
</comment>
<dbReference type="InterPro" id="IPR013786">
    <property type="entry name" value="AcylCoA_DH/ox_N"/>
</dbReference>
<proteinExistence type="inferred from homology"/>
<dbReference type="EMBL" id="BNJG01000004">
    <property type="protein sequence ID" value="GHO60137.1"/>
    <property type="molecule type" value="Genomic_DNA"/>
</dbReference>
<dbReference type="Pfam" id="PF00441">
    <property type="entry name" value="Acyl-CoA_dh_1"/>
    <property type="match status" value="1"/>
</dbReference>
<dbReference type="Gene3D" id="1.10.540.10">
    <property type="entry name" value="Acyl-CoA dehydrogenase/oxidase, N-terminal domain"/>
    <property type="match status" value="1"/>
</dbReference>
<reference evidence="9 10" key="1">
    <citation type="journal article" date="2021" name="Int. J. Syst. Evol. Microbiol.">
        <title>Reticulibacter mediterranei gen. nov., sp. nov., within the new family Reticulibacteraceae fam. nov., and Ktedonospora formicarum gen. nov., sp. nov., Ktedonobacter robiniae sp. nov., Dictyobacter formicarum sp. nov. and Dictyobacter arantiisoli sp. nov., belonging to the class Ktedonobacteria.</title>
        <authorList>
            <person name="Yabe S."/>
            <person name="Zheng Y."/>
            <person name="Wang C.M."/>
            <person name="Sakai Y."/>
            <person name="Abe K."/>
            <person name="Yokota A."/>
            <person name="Donadio S."/>
            <person name="Cavaletti L."/>
            <person name="Monciardini P."/>
        </authorList>
    </citation>
    <scope>NUCLEOTIDE SEQUENCE [LARGE SCALE GENOMIC DNA]</scope>
    <source>
        <strain evidence="9 10">SOSP1-30</strain>
    </source>
</reference>
<evidence type="ECO:0000256" key="2">
    <source>
        <dbReference type="ARBA" id="ARBA00009347"/>
    </source>
</evidence>
<name>A0ABQ3V5V0_9CHLR</name>
<dbReference type="RefSeq" id="WP_201376306.1">
    <property type="nucleotide sequence ID" value="NZ_BNJG01000004.1"/>
</dbReference>
<comment type="similarity">
    <text evidence="2 5">Belongs to the acyl-CoA dehydrogenase family.</text>
</comment>
<accession>A0ABQ3V5V0</accession>
<organism evidence="9 10">
    <name type="scientific">Ktedonobacter robiniae</name>
    <dbReference type="NCBI Taxonomy" id="2778365"/>
    <lineage>
        <taxon>Bacteria</taxon>
        <taxon>Bacillati</taxon>
        <taxon>Chloroflexota</taxon>
        <taxon>Ktedonobacteria</taxon>
        <taxon>Ktedonobacterales</taxon>
        <taxon>Ktedonobacteraceae</taxon>
        <taxon>Ktedonobacter</taxon>
    </lineage>
</organism>
<dbReference type="InterPro" id="IPR006091">
    <property type="entry name" value="Acyl-CoA_Oxase/DH_mid-dom"/>
</dbReference>
<feature type="domain" description="Acyl-CoA dehydrogenase/oxidase C-terminal" evidence="6">
    <location>
        <begin position="230"/>
        <end position="378"/>
    </location>
</feature>
<dbReference type="InterPro" id="IPR036250">
    <property type="entry name" value="AcylCo_DH-like_C"/>
</dbReference>
<protein>
    <submittedName>
        <fullName evidence="9">Acyl-CoA dehydrogenase</fullName>
    </submittedName>
</protein>
<dbReference type="SUPFAM" id="SSF56645">
    <property type="entry name" value="Acyl-CoA dehydrogenase NM domain-like"/>
    <property type="match status" value="1"/>
</dbReference>
<evidence type="ECO:0000256" key="1">
    <source>
        <dbReference type="ARBA" id="ARBA00001974"/>
    </source>
</evidence>
<evidence type="ECO:0000256" key="4">
    <source>
        <dbReference type="ARBA" id="ARBA00022827"/>
    </source>
</evidence>
<dbReference type="Gene3D" id="2.40.110.10">
    <property type="entry name" value="Butyryl-CoA Dehydrogenase, subunit A, domain 2"/>
    <property type="match status" value="1"/>
</dbReference>
<evidence type="ECO:0000259" key="8">
    <source>
        <dbReference type="Pfam" id="PF02771"/>
    </source>
</evidence>
<dbReference type="PROSITE" id="PS00072">
    <property type="entry name" value="ACYL_COA_DH_1"/>
    <property type="match status" value="1"/>
</dbReference>
<evidence type="ECO:0000313" key="9">
    <source>
        <dbReference type="EMBL" id="GHO60137.1"/>
    </source>
</evidence>
<evidence type="ECO:0000313" key="10">
    <source>
        <dbReference type="Proteomes" id="UP000654345"/>
    </source>
</evidence>
<dbReference type="Pfam" id="PF02770">
    <property type="entry name" value="Acyl-CoA_dh_M"/>
    <property type="match status" value="1"/>
</dbReference>
<dbReference type="Gene3D" id="1.20.140.10">
    <property type="entry name" value="Butyryl-CoA Dehydrogenase, subunit A, domain 3"/>
    <property type="match status" value="1"/>
</dbReference>
<evidence type="ECO:0000259" key="7">
    <source>
        <dbReference type="Pfam" id="PF02770"/>
    </source>
</evidence>
<dbReference type="InterPro" id="IPR009100">
    <property type="entry name" value="AcylCoA_DH/oxidase_NM_dom_sf"/>
</dbReference>
<dbReference type="PANTHER" id="PTHR43884:SF12">
    <property type="entry name" value="ISOVALERYL-COA DEHYDROGENASE, MITOCHONDRIAL-RELATED"/>
    <property type="match status" value="1"/>
</dbReference>
<dbReference type="Pfam" id="PF02771">
    <property type="entry name" value="Acyl-CoA_dh_N"/>
    <property type="match status" value="1"/>
</dbReference>
<dbReference type="Proteomes" id="UP000654345">
    <property type="component" value="Unassembled WGS sequence"/>
</dbReference>
<dbReference type="InterPro" id="IPR037069">
    <property type="entry name" value="AcylCoA_DH/ox_N_sf"/>
</dbReference>
<keyword evidence="5" id="KW-0560">Oxidoreductase</keyword>
<dbReference type="PANTHER" id="PTHR43884">
    <property type="entry name" value="ACYL-COA DEHYDROGENASE"/>
    <property type="match status" value="1"/>
</dbReference>
<dbReference type="InterPro" id="IPR046373">
    <property type="entry name" value="Acyl-CoA_Oxase/DH_mid-dom_sf"/>
</dbReference>
<evidence type="ECO:0000259" key="6">
    <source>
        <dbReference type="Pfam" id="PF00441"/>
    </source>
</evidence>
<comment type="caution">
    <text evidence="9">The sequence shown here is derived from an EMBL/GenBank/DDBJ whole genome shotgun (WGS) entry which is preliminary data.</text>
</comment>
<feature type="domain" description="Acyl-CoA dehydrogenase/oxidase N-terminal" evidence="8">
    <location>
        <begin position="6"/>
        <end position="118"/>
    </location>
</feature>
<keyword evidence="4 5" id="KW-0274">FAD</keyword>